<dbReference type="EMBL" id="DS178354">
    <property type="protein sequence ID" value="EFP91935.2"/>
    <property type="molecule type" value="Genomic_DNA"/>
</dbReference>
<gene>
    <name evidence="1" type="ORF">PGTG_17962</name>
</gene>
<organism evidence="1 2">
    <name type="scientific">Puccinia graminis f. sp. tritici (strain CRL 75-36-700-3 / race SCCL)</name>
    <name type="common">Black stem rust fungus</name>
    <dbReference type="NCBI Taxonomy" id="418459"/>
    <lineage>
        <taxon>Eukaryota</taxon>
        <taxon>Fungi</taxon>
        <taxon>Dikarya</taxon>
        <taxon>Basidiomycota</taxon>
        <taxon>Pucciniomycotina</taxon>
        <taxon>Pucciniomycetes</taxon>
        <taxon>Pucciniales</taxon>
        <taxon>Pucciniaceae</taxon>
        <taxon>Puccinia</taxon>
    </lineage>
</organism>
<dbReference type="AlphaFoldDB" id="E3L5W0"/>
<dbReference type="OrthoDB" id="2504952at2759"/>
<dbReference type="InParanoid" id="E3L5W0"/>
<name>E3L5W0_PUCGT</name>
<dbReference type="VEuPathDB" id="FungiDB:PGTG_17962"/>
<keyword evidence="2" id="KW-1185">Reference proteome</keyword>
<dbReference type="Proteomes" id="UP000008783">
    <property type="component" value="Unassembled WGS sequence"/>
</dbReference>
<protein>
    <submittedName>
        <fullName evidence="1">Uncharacterized protein</fullName>
    </submittedName>
</protein>
<sequence length="127" mass="14062">MSLADFNWLADELCGELQQDLLGQGVPLSVEAQVAVGLYRLGHGTSYVTIGHVFKVGKETADKASGRYPPLDRTNQWDVIKESFECCCGIPKVVRAIYGTHVPIVIPPNNEWKGYINRKSWASISIQ</sequence>
<dbReference type="GeneID" id="10531887"/>
<evidence type="ECO:0000313" key="1">
    <source>
        <dbReference type="EMBL" id="EFP91935.2"/>
    </source>
</evidence>
<accession>E3L5W0</accession>
<reference evidence="2" key="2">
    <citation type="journal article" date="2011" name="Proc. Natl. Acad. Sci. U.S.A.">
        <title>Obligate biotrophy features unraveled by the genomic analysis of rust fungi.</title>
        <authorList>
            <person name="Duplessis S."/>
            <person name="Cuomo C.A."/>
            <person name="Lin Y.-C."/>
            <person name="Aerts A."/>
            <person name="Tisserant E."/>
            <person name="Veneault-Fourrey C."/>
            <person name="Joly D.L."/>
            <person name="Hacquard S."/>
            <person name="Amselem J."/>
            <person name="Cantarel B.L."/>
            <person name="Chiu R."/>
            <person name="Coutinho P.M."/>
            <person name="Feau N."/>
            <person name="Field M."/>
            <person name="Frey P."/>
            <person name="Gelhaye E."/>
            <person name="Goldberg J."/>
            <person name="Grabherr M.G."/>
            <person name="Kodira C.D."/>
            <person name="Kohler A."/>
            <person name="Kuees U."/>
            <person name="Lindquist E.A."/>
            <person name="Lucas S.M."/>
            <person name="Mago R."/>
            <person name="Mauceli E."/>
            <person name="Morin E."/>
            <person name="Murat C."/>
            <person name="Pangilinan J.L."/>
            <person name="Park R."/>
            <person name="Pearson M."/>
            <person name="Quesneville H."/>
            <person name="Rouhier N."/>
            <person name="Sakthikumar S."/>
            <person name="Salamov A.A."/>
            <person name="Schmutz J."/>
            <person name="Selles B."/>
            <person name="Shapiro H."/>
            <person name="Tanguay P."/>
            <person name="Tuskan G.A."/>
            <person name="Henrissat B."/>
            <person name="Van de Peer Y."/>
            <person name="Rouze P."/>
            <person name="Ellis J.G."/>
            <person name="Dodds P.N."/>
            <person name="Schein J.E."/>
            <person name="Zhong S."/>
            <person name="Hamelin R.C."/>
            <person name="Grigoriev I.V."/>
            <person name="Szabo L.J."/>
            <person name="Martin F."/>
        </authorList>
    </citation>
    <scope>NUCLEOTIDE SEQUENCE [LARGE SCALE GENOMIC DNA]</scope>
    <source>
        <strain evidence="2">CRL 75-36-700-3 / race SCCL</strain>
    </source>
</reference>
<proteinExistence type="predicted"/>
<evidence type="ECO:0000313" key="2">
    <source>
        <dbReference type="Proteomes" id="UP000008783"/>
    </source>
</evidence>
<dbReference type="KEGG" id="pgr:PGTG_17962"/>
<dbReference type="RefSeq" id="XP_003336354.2">
    <property type="nucleotide sequence ID" value="XM_003336306.2"/>
</dbReference>
<dbReference type="HOGENOM" id="CLU_018552_8_1_1"/>
<reference key="1">
    <citation type="submission" date="2007-01" db="EMBL/GenBank/DDBJ databases">
        <title>The Genome Sequence of Puccinia graminis f. sp. tritici Strain CRL 75-36-700-3.</title>
        <authorList>
            <consortium name="The Broad Institute Genome Sequencing Platform"/>
            <person name="Birren B."/>
            <person name="Lander E."/>
            <person name="Galagan J."/>
            <person name="Nusbaum C."/>
            <person name="Devon K."/>
            <person name="Cuomo C."/>
            <person name="Jaffe D."/>
            <person name="Butler J."/>
            <person name="Alvarez P."/>
            <person name="Gnerre S."/>
            <person name="Grabherr M."/>
            <person name="Mauceli E."/>
            <person name="Brockman W."/>
            <person name="Young S."/>
            <person name="LaButti K."/>
            <person name="Sykes S."/>
            <person name="DeCaprio D."/>
            <person name="Crawford M."/>
            <person name="Koehrsen M."/>
            <person name="Engels R."/>
            <person name="Montgomery P."/>
            <person name="Pearson M."/>
            <person name="Howarth C."/>
            <person name="Larson L."/>
            <person name="White J."/>
            <person name="Zeng Q."/>
            <person name="Kodira C."/>
            <person name="Yandava C."/>
            <person name="Alvarado L."/>
            <person name="O'Leary S."/>
            <person name="Szabo L."/>
            <person name="Dean R."/>
            <person name="Schein J."/>
        </authorList>
    </citation>
    <scope>NUCLEOTIDE SEQUENCE</scope>
    <source>
        <strain>CRL 75-36-700-3</strain>
    </source>
</reference>